<dbReference type="PIRSF" id="PIRSF003230">
    <property type="entry name" value="YbgC"/>
    <property type="match status" value="1"/>
</dbReference>
<gene>
    <name evidence="3" type="ORF">MNBD_NITROSPINAE04-1760</name>
</gene>
<dbReference type="InterPro" id="IPR006684">
    <property type="entry name" value="YbgC/YbaW"/>
</dbReference>
<dbReference type="InterPro" id="IPR050563">
    <property type="entry name" value="4-hydroxybenzoyl-CoA_TE"/>
</dbReference>
<dbReference type="PANTHER" id="PTHR31793">
    <property type="entry name" value="4-HYDROXYBENZOYL-COA THIOESTERASE FAMILY MEMBER"/>
    <property type="match status" value="1"/>
</dbReference>
<evidence type="ECO:0000256" key="2">
    <source>
        <dbReference type="ARBA" id="ARBA00022801"/>
    </source>
</evidence>
<dbReference type="CDD" id="cd00586">
    <property type="entry name" value="4HBT"/>
    <property type="match status" value="1"/>
</dbReference>
<evidence type="ECO:0000313" key="3">
    <source>
        <dbReference type="EMBL" id="VAX17743.1"/>
    </source>
</evidence>
<reference evidence="3" key="1">
    <citation type="submission" date="2018-06" db="EMBL/GenBank/DDBJ databases">
        <authorList>
            <person name="Zhirakovskaya E."/>
        </authorList>
    </citation>
    <scope>NUCLEOTIDE SEQUENCE</scope>
</reference>
<keyword evidence="2" id="KW-0378">Hydrolase</keyword>
<organism evidence="3">
    <name type="scientific">hydrothermal vent metagenome</name>
    <dbReference type="NCBI Taxonomy" id="652676"/>
    <lineage>
        <taxon>unclassified sequences</taxon>
        <taxon>metagenomes</taxon>
        <taxon>ecological metagenomes</taxon>
    </lineage>
</organism>
<dbReference type="GO" id="GO:0047617">
    <property type="term" value="F:fatty acyl-CoA hydrolase activity"/>
    <property type="evidence" value="ECO:0007669"/>
    <property type="project" value="TreeGrafter"/>
</dbReference>
<comment type="similarity">
    <text evidence="1">Belongs to the 4-hydroxybenzoyl-CoA thioesterase family.</text>
</comment>
<protein>
    <submittedName>
        <fullName evidence="3">Tol-Pal system-associated acyl-CoA thioesterase</fullName>
    </submittedName>
</protein>
<proteinExistence type="inferred from homology"/>
<dbReference type="NCBIfam" id="TIGR00051">
    <property type="entry name" value="YbgC/FadM family acyl-CoA thioesterase"/>
    <property type="match status" value="1"/>
</dbReference>
<sequence length="129" mass="14838">MSKTVIEVYYEDTDCGGVVYYANYLRFFERARTKHFKERGVDPAEWMEKGVVFTVTRAEVEYKAPSKYGDTLVVDTDVESRGGARLTFTYKITKENDGALIVTGKTEMACVNDRMRPQRIPDQIMEKIT</sequence>
<dbReference type="EMBL" id="UOGA01000104">
    <property type="protein sequence ID" value="VAX17743.1"/>
    <property type="molecule type" value="Genomic_DNA"/>
</dbReference>
<dbReference type="SUPFAM" id="SSF54637">
    <property type="entry name" value="Thioesterase/thiol ester dehydrase-isomerase"/>
    <property type="match status" value="1"/>
</dbReference>
<accession>A0A3B1BZL5</accession>
<evidence type="ECO:0000256" key="1">
    <source>
        <dbReference type="ARBA" id="ARBA00005953"/>
    </source>
</evidence>
<dbReference type="Pfam" id="PF13279">
    <property type="entry name" value="4HBT_2"/>
    <property type="match status" value="1"/>
</dbReference>
<dbReference type="Gene3D" id="3.10.129.10">
    <property type="entry name" value="Hotdog Thioesterase"/>
    <property type="match status" value="1"/>
</dbReference>
<dbReference type="AlphaFoldDB" id="A0A3B1BZL5"/>
<dbReference type="PANTHER" id="PTHR31793:SF37">
    <property type="entry name" value="ACYL-COA THIOESTER HYDROLASE YBGC"/>
    <property type="match status" value="1"/>
</dbReference>
<dbReference type="InterPro" id="IPR029069">
    <property type="entry name" value="HotDog_dom_sf"/>
</dbReference>
<name>A0A3B1BZL5_9ZZZZ</name>